<reference evidence="5" key="1">
    <citation type="submission" date="2022-09" db="EMBL/GenBank/DDBJ databases">
        <title>Tahibacter sp. nov., isolated from a fresh water.</title>
        <authorList>
            <person name="Baek J.H."/>
            <person name="Lee J.K."/>
            <person name="Kim J.M."/>
            <person name="Jeon C.O."/>
        </authorList>
    </citation>
    <scope>NUCLEOTIDE SEQUENCE</scope>
    <source>
        <strain evidence="5">W38</strain>
    </source>
</reference>
<dbReference type="Proteomes" id="UP001064632">
    <property type="component" value="Chromosome"/>
</dbReference>
<dbReference type="SUPFAM" id="SSF53474">
    <property type="entry name" value="alpha/beta-Hydrolases"/>
    <property type="match status" value="1"/>
</dbReference>
<dbReference type="InterPro" id="IPR002410">
    <property type="entry name" value="Peptidase_S33"/>
</dbReference>
<evidence type="ECO:0000313" key="5">
    <source>
        <dbReference type="EMBL" id="UXI69011.1"/>
    </source>
</evidence>
<accession>A0ABY6BK90</accession>
<dbReference type="InterPro" id="IPR050266">
    <property type="entry name" value="AB_hydrolase_sf"/>
</dbReference>
<dbReference type="Gene3D" id="3.40.50.1820">
    <property type="entry name" value="alpha/beta hydrolase"/>
    <property type="match status" value="1"/>
</dbReference>
<dbReference type="RefSeq" id="WP_261695969.1">
    <property type="nucleotide sequence ID" value="NZ_CP104694.1"/>
</dbReference>
<gene>
    <name evidence="5" type="ORF">N4264_04980</name>
</gene>
<dbReference type="InterPro" id="IPR000073">
    <property type="entry name" value="AB_hydrolase_1"/>
</dbReference>
<evidence type="ECO:0000256" key="1">
    <source>
        <dbReference type="ARBA" id="ARBA00010088"/>
    </source>
</evidence>
<sequence length="274" mass="30509">MTAPVALNVVTLGQPGRLPVIFVHGMAGTAGLWIISYAFWLLEHCHVIAYDQRGHGLSPATPQGYRLVDQADDIERVRQDHAQGPAIVVGYSYGGHIATQWAMRYPAQARGLVVIDSPPLPLAPAQIAELLHGVPQALGGEAAPDGPLVNRIRDRLDDSIRQRRRPLTRMKARLEALRETTFERDVLADVPFADDAYRAIRCPTLLLYATRAGNLAFANRQQKLIPDCRTRLVDAEHDLVTRNTEAVREHLRDFLREVADSPRSDVVQRDRGSR</sequence>
<organism evidence="5 6">
    <name type="scientific">Tahibacter amnicola</name>
    <dbReference type="NCBI Taxonomy" id="2976241"/>
    <lineage>
        <taxon>Bacteria</taxon>
        <taxon>Pseudomonadati</taxon>
        <taxon>Pseudomonadota</taxon>
        <taxon>Gammaproteobacteria</taxon>
        <taxon>Lysobacterales</taxon>
        <taxon>Rhodanobacteraceae</taxon>
        <taxon>Tahibacter</taxon>
    </lineage>
</organism>
<keyword evidence="3" id="KW-0472">Membrane</keyword>
<dbReference type="PRINTS" id="PR00111">
    <property type="entry name" value="ABHYDROLASE"/>
</dbReference>
<dbReference type="PANTHER" id="PTHR43798:SF31">
    <property type="entry name" value="AB HYDROLASE SUPERFAMILY PROTEIN YCLE"/>
    <property type="match status" value="1"/>
</dbReference>
<dbReference type="Pfam" id="PF00561">
    <property type="entry name" value="Abhydrolase_1"/>
    <property type="match status" value="1"/>
</dbReference>
<feature type="domain" description="AB hydrolase-1" evidence="4">
    <location>
        <begin position="19"/>
        <end position="126"/>
    </location>
</feature>
<evidence type="ECO:0000256" key="2">
    <source>
        <dbReference type="ARBA" id="ARBA00022801"/>
    </source>
</evidence>
<proteinExistence type="inferred from homology"/>
<protein>
    <submittedName>
        <fullName evidence="5">Alpha/beta hydrolase</fullName>
    </submittedName>
</protein>
<dbReference type="PANTHER" id="PTHR43798">
    <property type="entry name" value="MONOACYLGLYCEROL LIPASE"/>
    <property type="match status" value="1"/>
</dbReference>
<name>A0ABY6BK90_9GAMM</name>
<dbReference type="InterPro" id="IPR029058">
    <property type="entry name" value="AB_hydrolase_fold"/>
</dbReference>
<evidence type="ECO:0000259" key="4">
    <source>
        <dbReference type="Pfam" id="PF00561"/>
    </source>
</evidence>
<keyword evidence="3" id="KW-0812">Transmembrane</keyword>
<evidence type="ECO:0000313" key="6">
    <source>
        <dbReference type="Proteomes" id="UP001064632"/>
    </source>
</evidence>
<dbReference type="GO" id="GO:0016787">
    <property type="term" value="F:hydrolase activity"/>
    <property type="evidence" value="ECO:0007669"/>
    <property type="project" value="UniProtKB-KW"/>
</dbReference>
<keyword evidence="2 5" id="KW-0378">Hydrolase</keyword>
<dbReference type="EMBL" id="CP104694">
    <property type="protein sequence ID" value="UXI69011.1"/>
    <property type="molecule type" value="Genomic_DNA"/>
</dbReference>
<comment type="similarity">
    <text evidence="1">Belongs to the peptidase S33 family.</text>
</comment>
<keyword evidence="3" id="KW-1133">Transmembrane helix</keyword>
<feature type="transmembrane region" description="Helical" evidence="3">
    <location>
        <begin position="20"/>
        <end position="42"/>
    </location>
</feature>
<keyword evidence="6" id="KW-1185">Reference proteome</keyword>
<dbReference type="PRINTS" id="PR00793">
    <property type="entry name" value="PROAMNOPTASE"/>
</dbReference>
<evidence type="ECO:0000256" key="3">
    <source>
        <dbReference type="SAM" id="Phobius"/>
    </source>
</evidence>